<dbReference type="SMART" id="SM00353">
    <property type="entry name" value="HLH"/>
    <property type="match status" value="1"/>
</dbReference>
<feature type="domain" description="BHLH" evidence="2">
    <location>
        <begin position="237"/>
        <end position="289"/>
    </location>
</feature>
<feature type="region of interest" description="Disordered" evidence="1">
    <location>
        <begin position="1"/>
        <end position="112"/>
    </location>
</feature>
<dbReference type="OrthoDB" id="690068at2759"/>
<evidence type="ECO:0000259" key="2">
    <source>
        <dbReference type="PROSITE" id="PS50888"/>
    </source>
</evidence>
<feature type="compositionally biased region" description="Polar residues" evidence="1">
    <location>
        <begin position="214"/>
        <end position="228"/>
    </location>
</feature>
<dbReference type="CDD" id="cd00083">
    <property type="entry name" value="bHLH_SF"/>
    <property type="match status" value="1"/>
</dbReference>
<feature type="compositionally biased region" description="Polar residues" evidence="1">
    <location>
        <begin position="1"/>
        <end position="28"/>
    </location>
</feature>
<comment type="caution">
    <text evidence="3">The sequence shown here is derived from an EMBL/GenBank/DDBJ whole genome shotgun (WGS) entry which is preliminary data.</text>
</comment>
<organism evidence="3 4">
    <name type="scientific">Umbelopsis vinacea</name>
    <dbReference type="NCBI Taxonomy" id="44442"/>
    <lineage>
        <taxon>Eukaryota</taxon>
        <taxon>Fungi</taxon>
        <taxon>Fungi incertae sedis</taxon>
        <taxon>Mucoromycota</taxon>
        <taxon>Mucoromycotina</taxon>
        <taxon>Umbelopsidomycetes</taxon>
        <taxon>Umbelopsidales</taxon>
        <taxon>Umbelopsidaceae</taxon>
        <taxon>Umbelopsis</taxon>
    </lineage>
</organism>
<feature type="region of interest" description="Disordered" evidence="1">
    <location>
        <begin position="134"/>
        <end position="185"/>
    </location>
</feature>
<accession>A0A8H7UKR1</accession>
<dbReference type="Proteomes" id="UP000612746">
    <property type="component" value="Unassembled WGS sequence"/>
</dbReference>
<protein>
    <recommendedName>
        <fullName evidence="2">BHLH domain-containing protein</fullName>
    </recommendedName>
</protein>
<dbReference type="PANTHER" id="PTHR46266">
    <property type="entry name" value="TRANSCRIPTION FACTOR TT8"/>
    <property type="match status" value="1"/>
</dbReference>
<dbReference type="PANTHER" id="PTHR46266:SF4">
    <property type="entry name" value="TRANSCRIPTION FACTOR TT8"/>
    <property type="match status" value="1"/>
</dbReference>
<dbReference type="EMBL" id="JAEPRA010000004">
    <property type="protein sequence ID" value="KAG2186770.1"/>
    <property type="molecule type" value="Genomic_DNA"/>
</dbReference>
<keyword evidence="4" id="KW-1185">Reference proteome</keyword>
<sequence length="398" mass="44170">MSASSQQSSDENNLDTTHPVESTTSLTTPHKKRKHSTKNTSQAVAVYPLTPSPDMTGNRVREHIPEIALPPGMTSDKHSETPPSSPPRAGSDDSPKQYHIADTPTPYNPQMSVHPHVIIAGPPIYYHQNPYYPAMPMSQHSEDSKGKTSEEDSQQGSNSEKRDSEDSAKVSGQSQMVSGDPPNMPTFAFLPGQPYSYPTYMMPNGSMSSFPVVSQMSPPLQPSGGRQETTADQREQLRKVSHSAIERRRREKTNTKIQQLRQLIPSCADQDHLHKLNILQSGIEYINYLHAVLGNMESQGQNVLESAARNDHRMLALLQHLKRLSPPAPIQETTTMVQPAMFHQDAASTTAKRKRSDELDETAQQGLLMLSQACVSDEHNPPETKHKDMKVNSLLCDR</sequence>
<dbReference type="GO" id="GO:0046983">
    <property type="term" value="F:protein dimerization activity"/>
    <property type="evidence" value="ECO:0007669"/>
    <property type="project" value="InterPro"/>
</dbReference>
<dbReference type="InterPro" id="IPR011598">
    <property type="entry name" value="bHLH_dom"/>
</dbReference>
<dbReference type="Gene3D" id="4.10.280.10">
    <property type="entry name" value="Helix-loop-helix DNA-binding domain"/>
    <property type="match status" value="1"/>
</dbReference>
<evidence type="ECO:0000313" key="3">
    <source>
        <dbReference type="EMBL" id="KAG2186770.1"/>
    </source>
</evidence>
<reference evidence="3" key="1">
    <citation type="submission" date="2020-12" db="EMBL/GenBank/DDBJ databases">
        <title>Metabolic potential, ecology and presence of endohyphal bacteria is reflected in genomic diversity of Mucoromycotina.</title>
        <authorList>
            <person name="Muszewska A."/>
            <person name="Okrasinska A."/>
            <person name="Steczkiewicz K."/>
            <person name="Drgas O."/>
            <person name="Orlowska M."/>
            <person name="Perlinska-Lenart U."/>
            <person name="Aleksandrzak-Piekarczyk T."/>
            <person name="Szatraj K."/>
            <person name="Zielenkiewicz U."/>
            <person name="Pilsyk S."/>
            <person name="Malc E."/>
            <person name="Mieczkowski P."/>
            <person name="Kruszewska J.S."/>
            <person name="Biernat P."/>
            <person name="Pawlowska J."/>
        </authorList>
    </citation>
    <scope>NUCLEOTIDE SEQUENCE</scope>
    <source>
        <strain evidence="3">WA0000051536</strain>
    </source>
</reference>
<gene>
    <name evidence="3" type="ORF">INT44_002996</name>
</gene>
<dbReference type="Pfam" id="PF00010">
    <property type="entry name" value="HLH"/>
    <property type="match status" value="1"/>
</dbReference>
<name>A0A8H7UKR1_9FUNG</name>
<feature type="compositionally biased region" description="Basic and acidic residues" evidence="1">
    <location>
        <begin position="229"/>
        <end position="242"/>
    </location>
</feature>
<proteinExistence type="predicted"/>
<evidence type="ECO:0000313" key="4">
    <source>
        <dbReference type="Proteomes" id="UP000612746"/>
    </source>
</evidence>
<feature type="compositionally biased region" description="Basic and acidic residues" evidence="1">
    <location>
        <begin position="140"/>
        <end position="150"/>
    </location>
</feature>
<dbReference type="InterPro" id="IPR036638">
    <property type="entry name" value="HLH_DNA-bd_sf"/>
</dbReference>
<dbReference type="SUPFAM" id="SSF47459">
    <property type="entry name" value="HLH, helix-loop-helix DNA-binding domain"/>
    <property type="match status" value="1"/>
</dbReference>
<feature type="region of interest" description="Disordered" evidence="1">
    <location>
        <begin position="377"/>
        <end position="398"/>
    </location>
</feature>
<dbReference type="PROSITE" id="PS50888">
    <property type="entry name" value="BHLH"/>
    <property type="match status" value="1"/>
</dbReference>
<dbReference type="AlphaFoldDB" id="A0A8H7UKR1"/>
<feature type="region of interest" description="Disordered" evidence="1">
    <location>
        <begin position="214"/>
        <end position="242"/>
    </location>
</feature>
<feature type="compositionally biased region" description="Basic and acidic residues" evidence="1">
    <location>
        <begin position="159"/>
        <end position="168"/>
    </location>
</feature>
<evidence type="ECO:0000256" key="1">
    <source>
        <dbReference type="SAM" id="MobiDB-lite"/>
    </source>
</evidence>